<sequence length="122" mass="13137">PDDPGLIPGNGANVTHKGPRSLPPDEPKFGYPLVISSRNGLGVYLQGTPMLKSNDSLPSGYLQVLFVGRFPRLSGELLGAVLTTPHTLQLPYNRSKLISYSCKTCKSAFTELIGRLLSQQLG</sequence>
<dbReference type="EMBL" id="JASCZI010153625">
    <property type="protein sequence ID" value="MED6177526.1"/>
    <property type="molecule type" value="Genomic_DNA"/>
</dbReference>
<feature type="region of interest" description="Disordered" evidence="1">
    <location>
        <begin position="1"/>
        <end position="25"/>
    </location>
</feature>
<protein>
    <submittedName>
        <fullName evidence="2">Uncharacterized protein</fullName>
    </submittedName>
</protein>
<dbReference type="Proteomes" id="UP001341840">
    <property type="component" value="Unassembled WGS sequence"/>
</dbReference>
<organism evidence="2 3">
    <name type="scientific">Stylosanthes scabra</name>
    <dbReference type="NCBI Taxonomy" id="79078"/>
    <lineage>
        <taxon>Eukaryota</taxon>
        <taxon>Viridiplantae</taxon>
        <taxon>Streptophyta</taxon>
        <taxon>Embryophyta</taxon>
        <taxon>Tracheophyta</taxon>
        <taxon>Spermatophyta</taxon>
        <taxon>Magnoliopsida</taxon>
        <taxon>eudicotyledons</taxon>
        <taxon>Gunneridae</taxon>
        <taxon>Pentapetalae</taxon>
        <taxon>rosids</taxon>
        <taxon>fabids</taxon>
        <taxon>Fabales</taxon>
        <taxon>Fabaceae</taxon>
        <taxon>Papilionoideae</taxon>
        <taxon>50 kb inversion clade</taxon>
        <taxon>dalbergioids sensu lato</taxon>
        <taxon>Dalbergieae</taxon>
        <taxon>Pterocarpus clade</taxon>
        <taxon>Stylosanthes</taxon>
    </lineage>
</organism>
<accession>A0ABU6VV46</accession>
<name>A0ABU6VV46_9FABA</name>
<gene>
    <name evidence="2" type="ORF">PIB30_098963</name>
</gene>
<reference evidence="2 3" key="1">
    <citation type="journal article" date="2023" name="Plants (Basel)">
        <title>Bridging the Gap: Combining Genomics and Transcriptomics Approaches to Understand Stylosanthes scabra, an Orphan Legume from the Brazilian Caatinga.</title>
        <authorList>
            <person name="Ferreira-Neto J.R.C."/>
            <person name="da Silva M.D."/>
            <person name="Binneck E."/>
            <person name="de Melo N.F."/>
            <person name="da Silva R.H."/>
            <person name="de Melo A.L.T.M."/>
            <person name="Pandolfi V."/>
            <person name="Bustamante F.O."/>
            <person name="Brasileiro-Vidal A.C."/>
            <person name="Benko-Iseppon A.M."/>
        </authorList>
    </citation>
    <scope>NUCLEOTIDE SEQUENCE [LARGE SCALE GENOMIC DNA]</scope>
    <source>
        <tissue evidence="2">Leaves</tissue>
    </source>
</reference>
<evidence type="ECO:0000256" key="1">
    <source>
        <dbReference type="SAM" id="MobiDB-lite"/>
    </source>
</evidence>
<proteinExistence type="predicted"/>
<comment type="caution">
    <text evidence="2">The sequence shown here is derived from an EMBL/GenBank/DDBJ whole genome shotgun (WGS) entry which is preliminary data.</text>
</comment>
<keyword evidence="3" id="KW-1185">Reference proteome</keyword>
<evidence type="ECO:0000313" key="2">
    <source>
        <dbReference type="EMBL" id="MED6177526.1"/>
    </source>
</evidence>
<feature type="non-terminal residue" evidence="2">
    <location>
        <position position="1"/>
    </location>
</feature>
<evidence type="ECO:0000313" key="3">
    <source>
        <dbReference type="Proteomes" id="UP001341840"/>
    </source>
</evidence>